<dbReference type="AlphaFoldDB" id="A0A1D3JDQ8"/>
<dbReference type="VEuPathDB" id="PlasmoDB:PocGH01_00156400"/>
<protein>
    <submittedName>
        <fullName evidence="2">Uncharacterized protein</fullName>
    </submittedName>
</protein>
<dbReference type="EMBL" id="FLRI01000243">
    <property type="protein sequence ID" value="SBT83890.1"/>
    <property type="molecule type" value="Genomic_DNA"/>
</dbReference>
<dbReference type="Proteomes" id="UP000242942">
    <property type="component" value="Unassembled WGS sequence"/>
</dbReference>
<sequence>MKMLKQKLITQYIAIIKKLPKIHRLNMLLFYVKLFMLSLFIWNSTNSNNSTLSNPWNKHHSVQYLQNGQNKRQLAEYHVIGNQRPSGIYSLEDMDDDERQDKLQELLKYYNVFLNLYPVLNSKDKLIELKVADRPRDEVNIVTEKGNVLQVNLSEDREVDNDVSISIEVSEIIVHAEDIEEVEDIVNSDIFGDTDNFDISDDFEEFNDVDDYICLDINDNNYTVFPNFFFQKIKMYKRKYLNFFNKYFSSVTNFKNTCGLLYEHILLFLPIGLMLVAFLEHLRSPNSLISTGVLSLALFTSLAF</sequence>
<evidence type="ECO:0000313" key="2">
    <source>
        <dbReference type="EMBL" id="SBT83890.1"/>
    </source>
</evidence>
<proteinExistence type="predicted"/>
<organism evidence="2 3">
    <name type="scientific">Plasmodium ovale</name>
    <name type="common">malaria parasite P. ovale</name>
    <dbReference type="NCBI Taxonomy" id="36330"/>
    <lineage>
        <taxon>Eukaryota</taxon>
        <taxon>Sar</taxon>
        <taxon>Alveolata</taxon>
        <taxon>Apicomplexa</taxon>
        <taxon>Aconoidasida</taxon>
        <taxon>Haemosporida</taxon>
        <taxon>Plasmodiidae</taxon>
        <taxon>Plasmodium</taxon>
        <taxon>Plasmodium (Plasmodium)</taxon>
    </lineage>
</organism>
<dbReference type="OrthoDB" id="386602at2759"/>
<dbReference type="VEuPathDB" id="PlasmoDB:POWCR01_030005100"/>
<accession>A0A1D3JDQ8</accession>
<keyword evidence="3" id="KW-1185">Reference proteome</keyword>
<gene>
    <name evidence="2" type="primary">PocGH01_00156400</name>
    <name evidence="2" type="ORF">POCGH01_00156400</name>
</gene>
<reference evidence="2 3" key="1">
    <citation type="submission" date="2016-06" db="EMBL/GenBank/DDBJ databases">
        <authorList>
            <consortium name="Pathogen Informatics"/>
        </authorList>
    </citation>
    <scope>NUCLEOTIDE SEQUENCE [LARGE SCALE GENOMIC DNA]</scope>
    <source>
        <strain evidence="2">PocGH01</strain>
    </source>
</reference>
<keyword evidence="1" id="KW-0812">Transmembrane</keyword>
<keyword evidence="1" id="KW-1133">Transmembrane helix</keyword>
<feature type="transmembrane region" description="Helical" evidence="1">
    <location>
        <begin position="25"/>
        <end position="42"/>
    </location>
</feature>
<keyword evidence="1" id="KW-0472">Membrane</keyword>
<name>A0A1D3JDQ8_PLAOA</name>
<evidence type="ECO:0000256" key="1">
    <source>
        <dbReference type="SAM" id="Phobius"/>
    </source>
</evidence>
<evidence type="ECO:0000313" key="3">
    <source>
        <dbReference type="Proteomes" id="UP000242942"/>
    </source>
</evidence>